<comment type="caution">
    <text evidence="2">The sequence shown here is derived from an EMBL/GenBank/DDBJ whole genome shotgun (WGS) entry which is preliminary data.</text>
</comment>
<dbReference type="Proteomes" id="UP001054252">
    <property type="component" value="Unassembled WGS sequence"/>
</dbReference>
<evidence type="ECO:0000313" key="3">
    <source>
        <dbReference type="Proteomes" id="UP001054252"/>
    </source>
</evidence>
<protein>
    <submittedName>
        <fullName evidence="2">Uncharacterized protein</fullName>
    </submittedName>
</protein>
<feature type="compositionally biased region" description="Acidic residues" evidence="1">
    <location>
        <begin position="1"/>
        <end position="10"/>
    </location>
</feature>
<sequence length="84" mass="9226">MLESEEDEPTQDLSSLSTSLQQGLSLESLSEDVIRPLLEASDDESGHGDFDKEVGIVELVRCGGDELLARSNGLWELEDEAINY</sequence>
<evidence type="ECO:0000256" key="1">
    <source>
        <dbReference type="SAM" id="MobiDB-lite"/>
    </source>
</evidence>
<accession>A0AAV5L6N5</accession>
<keyword evidence="3" id="KW-1185">Reference proteome</keyword>
<dbReference type="AlphaFoldDB" id="A0AAV5L6N5"/>
<proteinExistence type="predicted"/>
<feature type="region of interest" description="Disordered" evidence="1">
    <location>
        <begin position="1"/>
        <end position="21"/>
    </location>
</feature>
<gene>
    <name evidence="2" type="ORF">SLEP1_g41279</name>
</gene>
<reference evidence="2 3" key="1">
    <citation type="journal article" date="2021" name="Commun. Biol.">
        <title>The genome of Shorea leprosula (Dipterocarpaceae) highlights the ecological relevance of drought in aseasonal tropical rainforests.</title>
        <authorList>
            <person name="Ng K.K.S."/>
            <person name="Kobayashi M.J."/>
            <person name="Fawcett J.A."/>
            <person name="Hatakeyama M."/>
            <person name="Paape T."/>
            <person name="Ng C.H."/>
            <person name="Ang C.C."/>
            <person name="Tnah L.H."/>
            <person name="Lee C.T."/>
            <person name="Nishiyama T."/>
            <person name="Sese J."/>
            <person name="O'Brien M.J."/>
            <person name="Copetti D."/>
            <person name="Mohd Noor M.I."/>
            <person name="Ong R.C."/>
            <person name="Putra M."/>
            <person name="Sireger I.Z."/>
            <person name="Indrioko S."/>
            <person name="Kosugi Y."/>
            <person name="Izuno A."/>
            <person name="Isagi Y."/>
            <person name="Lee S.L."/>
            <person name="Shimizu K.K."/>
        </authorList>
    </citation>
    <scope>NUCLEOTIDE SEQUENCE [LARGE SCALE GENOMIC DNA]</scope>
    <source>
        <strain evidence="2">214</strain>
    </source>
</reference>
<dbReference type="EMBL" id="BPVZ01000097">
    <property type="protein sequence ID" value="GKV32692.1"/>
    <property type="molecule type" value="Genomic_DNA"/>
</dbReference>
<organism evidence="2 3">
    <name type="scientific">Rubroshorea leprosula</name>
    <dbReference type="NCBI Taxonomy" id="152421"/>
    <lineage>
        <taxon>Eukaryota</taxon>
        <taxon>Viridiplantae</taxon>
        <taxon>Streptophyta</taxon>
        <taxon>Embryophyta</taxon>
        <taxon>Tracheophyta</taxon>
        <taxon>Spermatophyta</taxon>
        <taxon>Magnoliopsida</taxon>
        <taxon>eudicotyledons</taxon>
        <taxon>Gunneridae</taxon>
        <taxon>Pentapetalae</taxon>
        <taxon>rosids</taxon>
        <taxon>malvids</taxon>
        <taxon>Malvales</taxon>
        <taxon>Dipterocarpaceae</taxon>
        <taxon>Rubroshorea</taxon>
    </lineage>
</organism>
<evidence type="ECO:0000313" key="2">
    <source>
        <dbReference type="EMBL" id="GKV32692.1"/>
    </source>
</evidence>
<name>A0AAV5L6N5_9ROSI</name>